<keyword evidence="5" id="KW-0004">4Fe-4S</keyword>
<dbReference type="EMBL" id="JARWAL010000007">
    <property type="protein sequence ID" value="MDR5892945.1"/>
    <property type="molecule type" value="Genomic_DNA"/>
</dbReference>
<keyword evidence="11" id="KW-0003">3Fe-4S</keyword>
<evidence type="ECO:0000256" key="2">
    <source>
        <dbReference type="ARBA" id="ARBA00001966"/>
    </source>
</evidence>
<dbReference type="Gene3D" id="3.30.70.20">
    <property type="match status" value="3"/>
</dbReference>
<gene>
    <name evidence="14" type="primary">narH</name>
    <name evidence="14" type="ORF">QC820_08955</name>
</gene>
<dbReference type="PANTHER" id="PTHR43518">
    <property type="entry name" value="NITRATE REDUCTASE BETA SUBUNIT"/>
    <property type="match status" value="1"/>
</dbReference>
<dbReference type="Gene3D" id="1.10.3650.10">
    <property type="entry name" value="nitrate reductase domain like"/>
    <property type="match status" value="1"/>
</dbReference>
<dbReference type="PROSITE" id="PS51379">
    <property type="entry name" value="4FE4S_FER_2"/>
    <property type="match status" value="3"/>
</dbReference>
<feature type="domain" description="4Fe-4S ferredoxin-type" evidence="13">
    <location>
        <begin position="7"/>
        <end position="35"/>
    </location>
</feature>
<feature type="compositionally biased region" description="Basic and acidic residues" evidence="12">
    <location>
        <begin position="512"/>
        <end position="526"/>
    </location>
</feature>
<feature type="domain" description="4Fe-4S ferredoxin-type" evidence="13">
    <location>
        <begin position="207"/>
        <end position="236"/>
    </location>
</feature>
<feature type="region of interest" description="Disordered" evidence="12">
    <location>
        <begin position="488"/>
        <end position="526"/>
    </location>
</feature>
<evidence type="ECO:0000256" key="8">
    <source>
        <dbReference type="ARBA" id="ARBA00022982"/>
    </source>
</evidence>
<sequence length="526" mass="60256">MKIRSQVGMVLNLDKCIGCHTCSVTCKNVWTSREGVEYAWFNNVETKPGIGYPKEWENQQKWKGGWMRRKDGKIEPKIGGKWRVLANIFANPDLPEIDDYYEPFTFDYEHLHTAKIGEHQPVARPRSLISGERMKKIEWGPNWEEILGTEFAKRRRDMNFEKVQADIYGQFENTFMMYLPRLCEHCLNPTCVASCPSGAIYKREEDGIVLIDQDKCRGWRMCISGCPYKKIYYNWKTGKSEKCIFCYPRIEAGQPTICSETCVGRIRYLGVLLYDADRIEEVASSPDERDLYHRQCEIFLDPNDPEVIAQAKKDGITDNVIKAAQESPVYKMAMEWGLALPLHPEYRTLPMVWYVPPLSPIQSAAEAGKIEFDGVMPKIESLRIPVKYLANMLTAGEEAPVVLALKRLMAMRLYMRGKHVEGQANAEVLEDVELTEAQVEEMYRYLAIANYEDRFVIPTSHREMATEAFPERGGCGFTFGDGCHGESKPSLFNGRSQTTTLVKPVESFDPQSDGRRDEKAEEVRHG</sequence>
<keyword evidence="15" id="KW-1185">Reference proteome</keyword>
<dbReference type="Pfam" id="PF13247">
    <property type="entry name" value="Fer4_11"/>
    <property type="match status" value="1"/>
</dbReference>
<dbReference type="NCBIfam" id="TIGR01660">
    <property type="entry name" value="narH"/>
    <property type="match status" value="1"/>
</dbReference>
<keyword evidence="7" id="KW-0677">Repeat</keyword>
<dbReference type="RefSeq" id="WP_309636635.1">
    <property type="nucleotide sequence ID" value="NZ_JARWAL010000007.1"/>
</dbReference>
<evidence type="ECO:0000256" key="10">
    <source>
        <dbReference type="ARBA" id="ARBA00023014"/>
    </source>
</evidence>
<feature type="domain" description="4Fe-4S ferredoxin-type" evidence="13">
    <location>
        <begin position="174"/>
        <end position="205"/>
    </location>
</feature>
<evidence type="ECO:0000256" key="9">
    <source>
        <dbReference type="ARBA" id="ARBA00023004"/>
    </source>
</evidence>
<evidence type="ECO:0000256" key="5">
    <source>
        <dbReference type="ARBA" id="ARBA00022485"/>
    </source>
</evidence>
<keyword evidence="6" id="KW-0479">Metal-binding</keyword>
<evidence type="ECO:0000256" key="1">
    <source>
        <dbReference type="ARBA" id="ARBA00001927"/>
    </source>
</evidence>
<dbReference type="SUPFAM" id="SSF54862">
    <property type="entry name" value="4Fe-4S ferredoxins"/>
    <property type="match status" value="1"/>
</dbReference>
<evidence type="ECO:0000259" key="13">
    <source>
        <dbReference type="PROSITE" id="PS51379"/>
    </source>
</evidence>
<organism evidence="14 15">
    <name type="scientific">Halomonas mongoliensis</name>
    <dbReference type="NCBI Taxonomy" id="321265"/>
    <lineage>
        <taxon>Bacteria</taxon>
        <taxon>Pseudomonadati</taxon>
        <taxon>Pseudomonadota</taxon>
        <taxon>Gammaproteobacteria</taxon>
        <taxon>Oceanospirillales</taxon>
        <taxon>Halomonadaceae</taxon>
        <taxon>Halomonas</taxon>
    </lineage>
</organism>
<dbReference type="Pfam" id="PF14711">
    <property type="entry name" value="Nitr_red_bet_C"/>
    <property type="match status" value="1"/>
</dbReference>
<keyword evidence="8" id="KW-0249">Electron transport</keyword>
<dbReference type="InterPro" id="IPR017896">
    <property type="entry name" value="4Fe4S_Fe-S-bd"/>
</dbReference>
<evidence type="ECO:0000256" key="3">
    <source>
        <dbReference type="ARBA" id="ARBA00004196"/>
    </source>
</evidence>
<dbReference type="InterPro" id="IPR006547">
    <property type="entry name" value="NO3_Rdtase_bsu"/>
</dbReference>
<keyword evidence="4" id="KW-0813">Transport</keyword>
<name>A0ABU1GM84_9GAMM</name>
<protein>
    <submittedName>
        <fullName evidence="14">Nitrate reductase subunit beta</fullName>
    </submittedName>
</protein>
<comment type="cofactor">
    <cofactor evidence="2">
        <name>[4Fe-4S] cluster</name>
        <dbReference type="ChEBI" id="CHEBI:49883"/>
    </cofactor>
</comment>
<keyword evidence="10" id="KW-0411">Iron-sulfur</keyword>
<accession>A0ABU1GM84</accession>
<evidence type="ECO:0000256" key="7">
    <source>
        <dbReference type="ARBA" id="ARBA00022737"/>
    </source>
</evidence>
<evidence type="ECO:0000256" key="12">
    <source>
        <dbReference type="SAM" id="MobiDB-lite"/>
    </source>
</evidence>
<dbReference type="CDD" id="cd10557">
    <property type="entry name" value="NarH_beta-like"/>
    <property type="match status" value="1"/>
</dbReference>
<proteinExistence type="predicted"/>
<dbReference type="PANTHER" id="PTHR43518:SF1">
    <property type="entry name" value="RESPIRATORY NITRATE REDUCTASE 1 BETA CHAIN"/>
    <property type="match status" value="1"/>
</dbReference>
<dbReference type="Proteomes" id="UP001252270">
    <property type="component" value="Unassembled WGS sequence"/>
</dbReference>
<evidence type="ECO:0000256" key="11">
    <source>
        <dbReference type="ARBA" id="ARBA00023291"/>
    </source>
</evidence>
<evidence type="ECO:0000313" key="15">
    <source>
        <dbReference type="Proteomes" id="UP001252270"/>
    </source>
</evidence>
<evidence type="ECO:0000256" key="6">
    <source>
        <dbReference type="ARBA" id="ARBA00022723"/>
    </source>
</evidence>
<evidence type="ECO:0000313" key="14">
    <source>
        <dbReference type="EMBL" id="MDR5892945.1"/>
    </source>
</evidence>
<comment type="cofactor">
    <cofactor evidence="1">
        <name>[3Fe-4S] cluster</name>
        <dbReference type="ChEBI" id="CHEBI:21137"/>
    </cofactor>
</comment>
<reference evidence="14 15" key="1">
    <citation type="submission" date="2023-04" db="EMBL/GenBank/DDBJ databases">
        <title>A long-awaited taxogenomic arrangement of the family Halomonadaceae.</title>
        <authorList>
            <person name="De La Haba R."/>
            <person name="Chuvochina M."/>
            <person name="Wittouck S."/>
            <person name="Arahal D.R."/>
            <person name="Sanchez-Porro C."/>
            <person name="Hugenholtz P."/>
            <person name="Ventosa A."/>
        </authorList>
    </citation>
    <scope>NUCLEOTIDE SEQUENCE [LARGE SCALE GENOMIC DNA]</scope>
    <source>
        <strain evidence="14 15">DSM 17332</strain>
    </source>
</reference>
<comment type="caution">
    <text evidence="14">The sequence shown here is derived from an EMBL/GenBank/DDBJ whole genome shotgun (WGS) entry which is preliminary data.</text>
</comment>
<comment type="subcellular location">
    <subcellularLocation>
        <location evidence="3">Cell envelope</location>
    </subcellularLocation>
</comment>
<dbReference type="InterPro" id="IPR029263">
    <property type="entry name" value="Nitr_red_bet_C"/>
</dbReference>
<dbReference type="InterPro" id="IPR038262">
    <property type="entry name" value="Nitr_red_bet_C_sf"/>
</dbReference>
<evidence type="ECO:0000256" key="4">
    <source>
        <dbReference type="ARBA" id="ARBA00022448"/>
    </source>
</evidence>
<keyword evidence="9" id="KW-0408">Iron</keyword>